<reference evidence="4" key="1">
    <citation type="submission" date="2022-01" db="EMBL/GenBank/DDBJ databases">
        <authorList>
            <person name="King R."/>
        </authorList>
    </citation>
    <scope>NUCLEOTIDE SEQUENCE</scope>
</reference>
<dbReference type="Gene3D" id="3.30.70.330">
    <property type="match status" value="3"/>
</dbReference>
<dbReference type="PANTHER" id="PTHR48027">
    <property type="entry name" value="HETEROGENEOUS NUCLEAR RIBONUCLEOPROTEIN 87F-RELATED"/>
    <property type="match status" value="1"/>
</dbReference>
<evidence type="ECO:0000313" key="5">
    <source>
        <dbReference type="Proteomes" id="UP001152799"/>
    </source>
</evidence>
<proteinExistence type="predicted"/>
<feature type="domain" description="RRM" evidence="3">
    <location>
        <begin position="22"/>
        <end position="96"/>
    </location>
</feature>
<keyword evidence="1" id="KW-0694">RNA-binding</keyword>
<evidence type="ECO:0000256" key="2">
    <source>
        <dbReference type="SAM" id="MobiDB-lite"/>
    </source>
</evidence>
<sequence length="474" mass="53255">MDNQNMYKRNSISNSEDPPMSRLFVIGPKTLTENDYRKHFEEFGSIEEIWMVNDKASGEYKGITYIKYSKTSEAACALEKMNGSALVTGTRRIKVMIAASRDQGAKRDGNEEEKMQRLFIVCPKTMREDDLYEHFQHFGDLDYINIVKDKNTRESKGIAYVKYNRFSDAAKAFEECDRKYKPVFAEPKSSEQNQRRGGEKRDYFGGPSPLLPNPASRSSSFNSFPMDAPGPSGINEGFTKLTVIASPDINQDQLWKLFDIVPGLDYCEIRYQGGHMQPARAIGEIVYASPQWAAHAKDKLHGFEYPPGFRLIVKPVFDGSPMPQDSQEKKKDIMQLAETIAQASSLIQAAGLDPSTILNLKGISDSGGSSVHCSAKLPNPKPFSSIDDECVSRCFIVCTTPISNSVLKDVFCRFGNLIDAYLLPNRNCGYARYSDRQSCEEAIRVLHGAEVNGVRLKVIVAEEPRKRQKLESPW</sequence>
<dbReference type="SUPFAM" id="SSF54928">
    <property type="entry name" value="RNA-binding domain, RBD"/>
    <property type="match status" value="4"/>
</dbReference>
<feature type="region of interest" description="Disordered" evidence="2">
    <location>
        <begin position="1"/>
        <end position="20"/>
    </location>
</feature>
<feature type="compositionally biased region" description="Polar residues" evidence="2">
    <location>
        <begin position="1"/>
        <end position="16"/>
    </location>
</feature>
<dbReference type="InterPro" id="IPR034203">
    <property type="entry name" value="RBM45_RRM1"/>
</dbReference>
<dbReference type="InterPro" id="IPR052462">
    <property type="entry name" value="SLIRP/GR-RBP-like"/>
</dbReference>
<evidence type="ECO:0000259" key="3">
    <source>
        <dbReference type="SMART" id="SM00360"/>
    </source>
</evidence>
<dbReference type="SMART" id="SM00360">
    <property type="entry name" value="RRM"/>
    <property type="match status" value="4"/>
</dbReference>
<dbReference type="Proteomes" id="UP001152799">
    <property type="component" value="Chromosome 5"/>
</dbReference>
<feature type="compositionally biased region" description="Basic and acidic residues" evidence="2">
    <location>
        <begin position="193"/>
        <end position="203"/>
    </location>
</feature>
<dbReference type="InterPro" id="IPR000504">
    <property type="entry name" value="RRM_dom"/>
</dbReference>
<dbReference type="EMBL" id="OU892281">
    <property type="protein sequence ID" value="CAG9769021.1"/>
    <property type="molecule type" value="Genomic_DNA"/>
</dbReference>
<protein>
    <recommendedName>
        <fullName evidence="3">RRM domain-containing protein</fullName>
    </recommendedName>
</protein>
<evidence type="ECO:0000313" key="4">
    <source>
        <dbReference type="EMBL" id="CAG9769021.1"/>
    </source>
</evidence>
<dbReference type="AlphaFoldDB" id="A0A9N9QQU3"/>
<keyword evidence="5" id="KW-1185">Reference proteome</keyword>
<gene>
    <name evidence="4" type="ORF">CEUTPL_LOCUS9539</name>
</gene>
<feature type="domain" description="RRM" evidence="3">
    <location>
        <begin position="393"/>
        <end position="459"/>
    </location>
</feature>
<accession>A0A9N9QQU3</accession>
<feature type="domain" description="RRM" evidence="3">
    <location>
        <begin position="240"/>
        <end position="314"/>
    </location>
</feature>
<dbReference type="Pfam" id="PF00076">
    <property type="entry name" value="RRM_1"/>
    <property type="match status" value="3"/>
</dbReference>
<dbReference type="CDD" id="cd12366">
    <property type="entry name" value="RRM1_RBM45"/>
    <property type="match status" value="1"/>
</dbReference>
<evidence type="ECO:0000256" key="1">
    <source>
        <dbReference type="ARBA" id="ARBA00022884"/>
    </source>
</evidence>
<dbReference type="OrthoDB" id="78437at2759"/>
<dbReference type="InterPro" id="IPR035979">
    <property type="entry name" value="RBD_domain_sf"/>
</dbReference>
<dbReference type="InterPro" id="IPR012677">
    <property type="entry name" value="Nucleotide-bd_a/b_plait_sf"/>
</dbReference>
<feature type="domain" description="RRM" evidence="3">
    <location>
        <begin position="117"/>
        <end position="186"/>
    </location>
</feature>
<organism evidence="4 5">
    <name type="scientific">Ceutorhynchus assimilis</name>
    <name type="common">cabbage seed weevil</name>
    <dbReference type="NCBI Taxonomy" id="467358"/>
    <lineage>
        <taxon>Eukaryota</taxon>
        <taxon>Metazoa</taxon>
        <taxon>Ecdysozoa</taxon>
        <taxon>Arthropoda</taxon>
        <taxon>Hexapoda</taxon>
        <taxon>Insecta</taxon>
        <taxon>Pterygota</taxon>
        <taxon>Neoptera</taxon>
        <taxon>Endopterygota</taxon>
        <taxon>Coleoptera</taxon>
        <taxon>Polyphaga</taxon>
        <taxon>Cucujiformia</taxon>
        <taxon>Curculionidae</taxon>
        <taxon>Ceutorhynchinae</taxon>
        <taxon>Ceutorhynchus</taxon>
    </lineage>
</organism>
<name>A0A9N9QQU3_9CUCU</name>
<feature type="region of interest" description="Disordered" evidence="2">
    <location>
        <begin position="184"/>
        <end position="209"/>
    </location>
</feature>
<dbReference type="GO" id="GO:0003723">
    <property type="term" value="F:RNA binding"/>
    <property type="evidence" value="ECO:0007669"/>
    <property type="project" value="UniProtKB-KW"/>
</dbReference>